<dbReference type="Pfam" id="PF07331">
    <property type="entry name" value="TctB"/>
    <property type="match status" value="1"/>
</dbReference>
<name>A0A6M1UAS3_9RHOB</name>
<protein>
    <submittedName>
        <fullName evidence="3">Tripartite tricarboxylate transporter TctB family protein</fullName>
    </submittedName>
</protein>
<evidence type="ECO:0000313" key="3">
    <source>
        <dbReference type="EMBL" id="NGQ92241.1"/>
    </source>
</evidence>
<comment type="caution">
    <text evidence="3">The sequence shown here is derived from an EMBL/GenBank/DDBJ whole genome shotgun (WGS) entry which is preliminary data.</text>
</comment>
<dbReference type="AlphaFoldDB" id="A0A6M1UAS3"/>
<feature type="transmembrane region" description="Helical" evidence="1">
    <location>
        <begin position="124"/>
        <end position="142"/>
    </location>
</feature>
<evidence type="ECO:0000256" key="1">
    <source>
        <dbReference type="SAM" id="Phobius"/>
    </source>
</evidence>
<feature type="transmembrane region" description="Helical" evidence="1">
    <location>
        <begin position="14"/>
        <end position="31"/>
    </location>
</feature>
<keyword evidence="1" id="KW-1133">Transmembrane helix</keyword>
<dbReference type="Proteomes" id="UP000474758">
    <property type="component" value="Unassembled WGS sequence"/>
</dbReference>
<sequence>MTPQDTMERRPDRAAVAIAVFLIGLGILLIWDGSRIPSKAGYSGVGAGDVPRLIGAVLVFLGLATGVQGWRNPGPRRPRQQPVPLLWLLGGMIVMVASIHSVGFVIGSTILFTCAAAAFGERRFVRAILSGIGLGLFIYLVFDVLLQLNLPAGPIEMLIFGR</sequence>
<organism evidence="3 4">
    <name type="scientific">Paragemmobacter kunshanensis</name>
    <dbReference type="NCBI Taxonomy" id="2583234"/>
    <lineage>
        <taxon>Bacteria</taxon>
        <taxon>Pseudomonadati</taxon>
        <taxon>Pseudomonadota</taxon>
        <taxon>Alphaproteobacteria</taxon>
        <taxon>Rhodobacterales</taxon>
        <taxon>Paracoccaceae</taxon>
        <taxon>Paragemmobacter</taxon>
    </lineage>
</organism>
<evidence type="ECO:0000313" key="4">
    <source>
        <dbReference type="Proteomes" id="UP000474758"/>
    </source>
</evidence>
<gene>
    <name evidence="3" type="ORF">G5V65_15190</name>
</gene>
<keyword evidence="4" id="KW-1185">Reference proteome</keyword>
<accession>A0A6M1UAS3</accession>
<feature type="transmembrane region" description="Helical" evidence="1">
    <location>
        <begin position="85"/>
        <end position="112"/>
    </location>
</feature>
<dbReference type="RefSeq" id="WP_165051685.1">
    <property type="nucleotide sequence ID" value="NZ_JAALFE010000015.1"/>
</dbReference>
<proteinExistence type="predicted"/>
<dbReference type="EMBL" id="JAALFE010000015">
    <property type="protein sequence ID" value="NGQ92241.1"/>
    <property type="molecule type" value="Genomic_DNA"/>
</dbReference>
<reference evidence="3 4" key="1">
    <citation type="submission" date="2020-02" db="EMBL/GenBank/DDBJ databases">
        <title>Rhodobacter translucens sp. nov., a novel bacterium isolated from activated sludge.</title>
        <authorList>
            <person name="Liu J."/>
        </authorList>
    </citation>
    <scope>NUCLEOTIDE SEQUENCE [LARGE SCALE GENOMIC DNA]</scope>
    <source>
        <strain evidence="3 4">HX-7-19</strain>
    </source>
</reference>
<dbReference type="InterPro" id="IPR009936">
    <property type="entry name" value="DUF1468"/>
</dbReference>
<keyword evidence="1" id="KW-0812">Transmembrane</keyword>
<feature type="domain" description="DUF1468" evidence="2">
    <location>
        <begin position="17"/>
        <end position="151"/>
    </location>
</feature>
<keyword evidence="1" id="KW-0472">Membrane</keyword>
<feature type="transmembrane region" description="Helical" evidence="1">
    <location>
        <begin position="52"/>
        <end position="70"/>
    </location>
</feature>
<evidence type="ECO:0000259" key="2">
    <source>
        <dbReference type="Pfam" id="PF07331"/>
    </source>
</evidence>